<feature type="chain" id="PRO_5009523191" evidence="1">
    <location>
        <begin position="21"/>
        <end position="92"/>
    </location>
</feature>
<reference evidence="2 3" key="1">
    <citation type="journal article" date="2016" name="Nat. Commun.">
        <title>Thousands of microbial genomes shed light on interconnected biogeochemical processes in an aquifer system.</title>
        <authorList>
            <person name="Anantharaman K."/>
            <person name="Brown C.T."/>
            <person name="Hug L.A."/>
            <person name="Sharon I."/>
            <person name="Castelle C.J."/>
            <person name="Probst A.J."/>
            <person name="Thomas B.C."/>
            <person name="Singh A."/>
            <person name="Wilkins M.J."/>
            <person name="Karaoz U."/>
            <person name="Brodie E.L."/>
            <person name="Williams K.H."/>
            <person name="Hubbard S.S."/>
            <person name="Banfield J.F."/>
        </authorList>
    </citation>
    <scope>NUCLEOTIDE SEQUENCE [LARGE SCALE GENOMIC DNA]</scope>
</reference>
<name>A0A1F6BXA1_9BACT</name>
<comment type="caution">
    <text evidence="2">The sequence shown here is derived from an EMBL/GenBank/DDBJ whole genome shotgun (WGS) entry which is preliminary data.</text>
</comment>
<protein>
    <submittedName>
        <fullName evidence="2">Uncharacterized protein</fullName>
    </submittedName>
</protein>
<evidence type="ECO:0000313" key="2">
    <source>
        <dbReference type="EMBL" id="OGG41402.1"/>
    </source>
</evidence>
<evidence type="ECO:0000313" key="3">
    <source>
        <dbReference type="Proteomes" id="UP000176322"/>
    </source>
</evidence>
<organism evidence="2 3">
    <name type="scientific">Candidatus Kaiserbacteria bacterium RIFCSPHIGHO2_01_FULL_46_22</name>
    <dbReference type="NCBI Taxonomy" id="1798475"/>
    <lineage>
        <taxon>Bacteria</taxon>
        <taxon>Candidatus Kaiseribacteriota</taxon>
    </lineage>
</organism>
<gene>
    <name evidence="2" type="ORF">A2837_02720</name>
</gene>
<proteinExistence type="predicted"/>
<feature type="signal peptide" evidence="1">
    <location>
        <begin position="1"/>
        <end position="20"/>
    </location>
</feature>
<dbReference type="AlphaFoldDB" id="A0A1F6BXA1"/>
<dbReference type="EMBL" id="MFKO01000008">
    <property type="protein sequence ID" value="OGG41402.1"/>
    <property type="molecule type" value="Genomic_DNA"/>
</dbReference>
<dbReference type="Proteomes" id="UP000176322">
    <property type="component" value="Unassembled WGS sequence"/>
</dbReference>
<evidence type="ECO:0000256" key="1">
    <source>
        <dbReference type="SAM" id="SignalP"/>
    </source>
</evidence>
<accession>A0A1F6BXA1</accession>
<sequence length="92" mass="10404">MRMIFIVSGLLAATFQNALSAEPYDKFSTEADQCIRTAQMVRNRKVFSTDEANPRAFLSAADAKSYVEWSTPFGGEDNSRCIETLRIYIIKK</sequence>
<keyword evidence="1" id="KW-0732">Signal</keyword>